<comment type="caution">
    <text evidence="1">The sequence shown here is derived from an EMBL/GenBank/DDBJ whole genome shotgun (WGS) entry which is preliminary data.</text>
</comment>
<evidence type="ECO:0000313" key="1">
    <source>
        <dbReference type="EMBL" id="CAG8821665.1"/>
    </source>
</evidence>
<reference evidence="1 2" key="1">
    <citation type="submission" date="2021-06" db="EMBL/GenBank/DDBJ databases">
        <authorList>
            <person name="Kallberg Y."/>
            <person name="Tangrot J."/>
            <person name="Rosling A."/>
        </authorList>
    </citation>
    <scope>NUCLEOTIDE SEQUENCE [LARGE SCALE GENOMIC DNA]</scope>
    <source>
        <strain evidence="1 2">120-4 pot B 10/14</strain>
    </source>
</reference>
<dbReference type="EMBL" id="CAJVQB010034794">
    <property type="protein sequence ID" value="CAG8821665.1"/>
    <property type="molecule type" value="Genomic_DNA"/>
</dbReference>
<organism evidence="1 2">
    <name type="scientific">Gigaspora margarita</name>
    <dbReference type="NCBI Taxonomy" id="4874"/>
    <lineage>
        <taxon>Eukaryota</taxon>
        <taxon>Fungi</taxon>
        <taxon>Fungi incertae sedis</taxon>
        <taxon>Mucoromycota</taxon>
        <taxon>Glomeromycotina</taxon>
        <taxon>Glomeromycetes</taxon>
        <taxon>Diversisporales</taxon>
        <taxon>Gigasporaceae</taxon>
        <taxon>Gigaspora</taxon>
    </lineage>
</organism>
<gene>
    <name evidence="1" type="ORF">GMARGA_LOCUS27885</name>
</gene>
<dbReference type="Proteomes" id="UP000789901">
    <property type="component" value="Unassembled WGS sequence"/>
</dbReference>
<feature type="non-terminal residue" evidence="1">
    <location>
        <position position="1"/>
    </location>
</feature>
<sequence>QLYQLNDLMQWTSDTRFYFEYSQFITKHKQKVIFDKNSSELIKIKTENKKFLENIGKLISKCITQVADNDLYAQFNIDLYFNGKLGFQINKGMGKKYLRLAAENGYKDN</sequence>
<protein>
    <submittedName>
        <fullName evidence="1">3386_t:CDS:1</fullName>
    </submittedName>
</protein>
<keyword evidence="2" id="KW-1185">Reference proteome</keyword>
<accession>A0ABN7W9B7</accession>
<evidence type="ECO:0000313" key="2">
    <source>
        <dbReference type="Proteomes" id="UP000789901"/>
    </source>
</evidence>
<proteinExistence type="predicted"/>
<name>A0ABN7W9B7_GIGMA</name>